<keyword evidence="4" id="KW-0503">Monooxygenase</keyword>
<keyword evidence="6" id="KW-1185">Reference proteome</keyword>
<dbReference type="GO" id="GO:0004497">
    <property type="term" value="F:monooxygenase activity"/>
    <property type="evidence" value="ECO:0007669"/>
    <property type="project" value="UniProtKB-KW"/>
</dbReference>
<dbReference type="Gene3D" id="3.50.50.60">
    <property type="entry name" value="FAD/NAD(P)-binding domain"/>
    <property type="match status" value="1"/>
</dbReference>
<accession>A0AAN9U9R9</accession>
<sequence>MMIIAFRGRAMNDTFFPERLRVNPGDSDELAFRLRNISKTFGDKNRHHIVAVDGDDKVMGFAEWTDAEGPVVDMTQEEREKKKAENLAIMPKSLDLAAAEKAMQEAEVLFSKLREALGNEEYVNSWSDSFTIGPSALRQIKQAWPAIFADIDKSAWDPLVSFHKITGDKVSGPERIIFNDDTDNRLTEDGEPGPDRIHRAPRPRFTAALLGQVLALGIEVTYSRRVVDYFEDEYKAGILLDDGSKMEADVVVAADGVGTKSHKLISGHIVRAMSSNYSIFRTAYPYDLANAEPELAEHFPLRDDGGALGQMWQTDDLQVFVGYSPERIEWGITHKLISAIKDLAGTSKESWGNHVSPDYVVQYLKDNFPEVPEYLHRLLKTAPENAVVDWELLWRDPQPNWSSPLGRVVQVGDSAHTFVPSSGNGLVQGIEDAVTLATCLQLGGNLKNNLWSRTHSKLRFERVSCCQLLGFINQSHYLKPEWGHNAIEDASAVKPQYGWWIWGHNPERYAYDNYGKAFRSLVDGTQFESTNIPRGYHYKPWTLKDITDSLEQGEKLKFEGDWS</sequence>
<reference evidence="5 6" key="1">
    <citation type="journal article" date="2023" name="PLoS ONE">
        <title>Cytospora paraplurivora sp. nov. isolated from orchards with fruit tree decline syndrome in Ontario, Canada.</title>
        <authorList>
            <person name="Ilyukhin E."/>
            <person name="Nguyen H.D.T."/>
            <person name="Castle A.J."/>
            <person name="Ellouze W."/>
        </authorList>
    </citation>
    <scope>NUCLEOTIDE SEQUENCE [LARGE SCALE GENOMIC DNA]</scope>
    <source>
        <strain evidence="5 6">FDS-564</strain>
    </source>
</reference>
<dbReference type="PRINTS" id="PR00420">
    <property type="entry name" value="RNGMNOXGNASE"/>
</dbReference>
<name>A0AAN9U9R9_9PEZI</name>
<comment type="similarity">
    <text evidence="2">Belongs to the paxM FAD-dependent monooxygenase family.</text>
</comment>
<dbReference type="InterPro" id="IPR036188">
    <property type="entry name" value="FAD/NAD-bd_sf"/>
</dbReference>
<protein>
    <recommendedName>
        <fullName evidence="7">FAD-binding domain-containing protein</fullName>
    </recommendedName>
</protein>
<gene>
    <name evidence="5" type="ORF">SLS53_006682</name>
</gene>
<evidence type="ECO:0000256" key="2">
    <source>
        <dbReference type="ARBA" id="ARBA00007992"/>
    </source>
</evidence>
<dbReference type="InterPro" id="IPR050493">
    <property type="entry name" value="FAD-dep_Monooxygenase_BioMet"/>
</dbReference>
<comment type="caution">
    <text evidence="5">The sequence shown here is derived from an EMBL/GenBank/DDBJ whole genome shotgun (WGS) entry which is preliminary data.</text>
</comment>
<dbReference type="EMBL" id="JAJSPL020000030">
    <property type="protein sequence ID" value="KAK7737378.1"/>
    <property type="molecule type" value="Genomic_DNA"/>
</dbReference>
<organism evidence="5 6">
    <name type="scientific">Cytospora paraplurivora</name>
    <dbReference type="NCBI Taxonomy" id="2898453"/>
    <lineage>
        <taxon>Eukaryota</taxon>
        <taxon>Fungi</taxon>
        <taxon>Dikarya</taxon>
        <taxon>Ascomycota</taxon>
        <taxon>Pezizomycotina</taxon>
        <taxon>Sordariomycetes</taxon>
        <taxon>Sordariomycetidae</taxon>
        <taxon>Diaporthales</taxon>
        <taxon>Cytosporaceae</taxon>
        <taxon>Cytospora</taxon>
    </lineage>
</organism>
<evidence type="ECO:0000256" key="1">
    <source>
        <dbReference type="ARBA" id="ARBA00001974"/>
    </source>
</evidence>
<evidence type="ECO:0000313" key="5">
    <source>
        <dbReference type="EMBL" id="KAK7737378.1"/>
    </source>
</evidence>
<evidence type="ECO:0008006" key="7">
    <source>
        <dbReference type="Google" id="ProtNLM"/>
    </source>
</evidence>
<dbReference type="SUPFAM" id="SSF51905">
    <property type="entry name" value="FAD/NAD(P)-binding domain"/>
    <property type="match status" value="1"/>
</dbReference>
<evidence type="ECO:0000313" key="6">
    <source>
        <dbReference type="Proteomes" id="UP001320245"/>
    </source>
</evidence>
<dbReference type="AlphaFoldDB" id="A0AAN9U9R9"/>
<evidence type="ECO:0000256" key="4">
    <source>
        <dbReference type="ARBA" id="ARBA00023033"/>
    </source>
</evidence>
<dbReference type="PANTHER" id="PTHR13789:SF315">
    <property type="entry name" value="FAD-DEPENDENT MONOOXYGENASE MDPD"/>
    <property type="match status" value="1"/>
</dbReference>
<keyword evidence="3" id="KW-0560">Oxidoreductase</keyword>
<dbReference type="PANTHER" id="PTHR13789">
    <property type="entry name" value="MONOOXYGENASE"/>
    <property type="match status" value="1"/>
</dbReference>
<evidence type="ECO:0000256" key="3">
    <source>
        <dbReference type="ARBA" id="ARBA00023002"/>
    </source>
</evidence>
<dbReference type="Proteomes" id="UP001320245">
    <property type="component" value="Unassembled WGS sequence"/>
</dbReference>
<proteinExistence type="inferred from homology"/>
<comment type="cofactor">
    <cofactor evidence="1">
        <name>FAD</name>
        <dbReference type="ChEBI" id="CHEBI:57692"/>
    </cofactor>
</comment>